<gene>
    <name evidence="1" type="ORF">K3F53_19080</name>
</gene>
<name>A0ABX8YG03_ANETH</name>
<dbReference type="Proteomes" id="UP000826616">
    <property type="component" value="Plasmid pAT1"/>
</dbReference>
<evidence type="ECO:0000313" key="1">
    <source>
        <dbReference type="EMBL" id="QYY44748.1"/>
    </source>
</evidence>
<sequence length="110" mass="13359">MNKTERSMLFELYNLAGQVPNIRNNMDASAVTSQRWDLMEQSGYLNSLLYSFLQYAQPLEYFDGNKEDKDQFKEEFYVELSDFKEFIETRKKENWQQQTDYRYKYARGGW</sequence>
<reference evidence="1 2" key="1">
    <citation type="submission" date="2021-08" db="EMBL/GenBank/DDBJ databases">
        <title>Complete genome sequence of the strain Aneurinibacillus thermoaerophilus CCM 8960.</title>
        <authorList>
            <person name="Musilova J."/>
            <person name="Kourilova X."/>
            <person name="Pernicova I."/>
            <person name="Bezdicek M."/>
            <person name="Lengerova M."/>
            <person name="Obruca S."/>
            <person name="Sedlar K."/>
        </authorList>
    </citation>
    <scope>NUCLEOTIDE SEQUENCE [LARGE SCALE GENOMIC DNA]</scope>
    <source>
        <strain evidence="1 2">CCM 8960</strain>
        <plasmid evidence="1 2">pAT1</plasmid>
    </source>
</reference>
<proteinExistence type="predicted"/>
<geneLocation type="plasmid" evidence="1 2">
    <name>pAT1</name>
</geneLocation>
<organism evidence="1 2">
    <name type="scientific">Aneurinibacillus thermoaerophilus</name>
    <dbReference type="NCBI Taxonomy" id="143495"/>
    <lineage>
        <taxon>Bacteria</taxon>
        <taxon>Bacillati</taxon>
        <taxon>Bacillota</taxon>
        <taxon>Bacilli</taxon>
        <taxon>Bacillales</taxon>
        <taxon>Paenibacillaceae</taxon>
        <taxon>Aneurinibacillus group</taxon>
        <taxon>Aneurinibacillus</taxon>
    </lineage>
</organism>
<dbReference type="RefSeq" id="WP_220561175.1">
    <property type="nucleotide sequence ID" value="NZ_CP080765.1"/>
</dbReference>
<evidence type="ECO:0008006" key="3">
    <source>
        <dbReference type="Google" id="ProtNLM"/>
    </source>
</evidence>
<dbReference type="GeneID" id="97143486"/>
<keyword evidence="2" id="KW-1185">Reference proteome</keyword>
<protein>
    <recommendedName>
        <fullName evidence="3">Coat F domain-containing protein</fullName>
    </recommendedName>
</protein>
<accession>A0ABX8YG03</accession>
<keyword evidence="1" id="KW-0614">Plasmid</keyword>
<dbReference type="EMBL" id="CP080765">
    <property type="protein sequence ID" value="QYY44748.1"/>
    <property type="molecule type" value="Genomic_DNA"/>
</dbReference>
<evidence type="ECO:0000313" key="2">
    <source>
        <dbReference type="Proteomes" id="UP000826616"/>
    </source>
</evidence>